<evidence type="ECO:0000259" key="1">
    <source>
        <dbReference type="Pfam" id="PF00535"/>
    </source>
</evidence>
<dbReference type="Pfam" id="PF00535">
    <property type="entry name" value="Glycos_transf_2"/>
    <property type="match status" value="1"/>
</dbReference>
<dbReference type="PANTHER" id="PTHR22916:SF3">
    <property type="entry name" value="UDP-GLCNAC:BETAGAL BETA-1,3-N-ACETYLGLUCOSAMINYLTRANSFERASE-LIKE PROTEIN 1"/>
    <property type="match status" value="1"/>
</dbReference>
<dbReference type="PANTHER" id="PTHR22916">
    <property type="entry name" value="GLYCOSYLTRANSFERASE"/>
    <property type="match status" value="1"/>
</dbReference>
<reference evidence="2 3" key="1">
    <citation type="journal article" date="2022" name="Mar. Drugs">
        <title>Bioassay-Guided Fractionation Leads to the Detection of Cholic Acid Generated by the Rare Thalassomonas sp.</title>
        <authorList>
            <person name="Pheiffer F."/>
            <person name="Schneider Y.K."/>
            <person name="Hansen E.H."/>
            <person name="Andersen J.H."/>
            <person name="Isaksson J."/>
            <person name="Busche T."/>
            <person name="R C."/>
            <person name="Kalinowski J."/>
            <person name="Zyl L.V."/>
            <person name="Trindade M."/>
        </authorList>
    </citation>
    <scope>NUCLEOTIDE SEQUENCE [LARGE SCALE GENOMIC DNA]</scope>
    <source>
        <strain evidence="2 3">A5K-61T</strain>
    </source>
</reference>
<protein>
    <submittedName>
        <fullName evidence="2">Glycosyltransferase</fullName>
    </submittedName>
</protein>
<feature type="domain" description="Glycosyltransferase 2-like" evidence="1">
    <location>
        <begin position="9"/>
        <end position="159"/>
    </location>
</feature>
<gene>
    <name evidence="2" type="ORF">H3N35_07570</name>
</gene>
<dbReference type="SUPFAM" id="SSF53448">
    <property type="entry name" value="Nucleotide-diphospho-sugar transferases"/>
    <property type="match status" value="1"/>
</dbReference>
<keyword evidence="3" id="KW-1185">Reference proteome</keyword>
<evidence type="ECO:0000313" key="3">
    <source>
        <dbReference type="Proteomes" id="UP001215231"/>
    </source>
</evidence>
<evidence type="ECO:0000313" key="2">
    <source>
        <dbReference type="EMBL" id="WDE13289.1"/>
    </source>
</evidence>
<dbReference type="RefSeq" id="WP_274053643.1">
    <property type="nucleotide sequence ID" value="NZ_CP059693.1"/>
</dbReference>
<dbReference type="InterPro" id="IPR001173">
    <property type="entry name" value="Glyco_trans_2-like"/>
</dbReference>
<accession>A0ABY7VHT7</accession>
<dbReference type="Proteomes" id="UP001215231">
    <property type="component" value="Chromosome"/>
</dbReference>
<proteinExistence type="predicted"/>
<name>A0ABY7VHT7_9GAMM</name>
<dbReference type="Gene3D" id="3.90.550.10">
    <property type="entry name" value="Spore Coat Polysaccharide Biosynthesis Protein SpsA, Chain A"/>
    <property type="match status" value="1"/>
</dbReference>
<dbReference type="EMBL" id="CP059693">
    <property type="protein sequence ID" value="WDE13289.1"/>
    <property type="molecule type" value="Genomic_DNA"/>
</dbReference>
<dbReference type="InterPro" id="IPR029044">
    <property type="entry name" value="Nucleotide-diphossugar_trans"/>
</dbReference>
<sequence length="254" mass="29158">MNKTKPEISIIMATYNSAKYIEKSIESILNQTNSDWELVITDDSSTDDTFQILESYQSKYDNIHVLKNKVNSGAAVARNSSLNQAKGRFIAFLDSDDLWHENKLQRQIAFMKKSQSAMTFTSYEIIDEAGQATGKKVDINIPNKIDYRDLLSKKATFGCSTVIVDKNITGDFMMPLLRTGQDFATWLLILKKIDFALHFPEVLTSYRITPGSISRNKFSKAKRQWQIYRKIEQLGFLESSRHFVNYAIRAVLRK</sequence>
<organism evidence="2 3">
    <name type="scientific">Thalassomonas haliotis</name>
    <dbReference type="NCBI Taxonomy" id="485448"/>
    <lineage>
        <taxon>Bacteria</taxon>
        <taxon>Pseudomonadati</taxon>
        <taxon>Pseudomonadota</taxon>
        <taxon>Gammaproteobacteria</taxon>
        <taxon>Alteromonadales</taxon>
        <taxon>Colwelliaceae</taxon>
        <taxon>Thalassomonas</taxon>
    </lineage>
</organism>